<organism evidence="2 3">
    <name type="scientific">Saccharothrix violaceirubra</name>
    <dbReference type="NCBI Taxonomy" id="413306"/>
    <lineage>
        <taxon>Bacteria</taxon>
        <taxon>Bacillati</taxon>
        <taxon>Actinomycetota</taxon>
        <taxon>Actinomycetes</taxon>
        <taxon>Pseudonocardiales</taxon>
        <taxon>Pseudonocardiaceae</taxon>
        <taxon>Saccharothrix</taxon>
    </lineage>
</organism>
<sequence>MTAGTTAALVFVALYTAHHLADHWVQTDHQAIHKGLPGWRGRLACARHVATYTLTTLAAVLAVLWLPLGLHATWTGIAVGQAVSAVTHYVIDRRTPLARLAHATGKGDYHDRGTPRPHRVFAYRPDVEDDPTADLPLDQAPVVRGAYFLDQSLHIAVLFAAALITALL</sequence>
<dbReference type="Pfam" id="PF11750">
    <property type="entry name" value="DUF3307"/>
    <property type="match status" value="1"/>
</dbReference>
<evidence type="ECO:0000256" key="1">
    <source>
        <dbReference type="SAM" id="Phobius"/>
    </source>
</evidence>
<comment type="caution">
    <text evidence="2">The sequence shown here is derived from an EMBL/GenBank/DDBJ whole genome shotgun (WGS) entry which is preliminary data.</text>
</comment>
<accession>A0A7W7T1S6</accession>
<name>A0A7W7T1S6_9PSEU</name>
<evidence type="ECO:0008006" key="4">
    <source>
        <dbReference type="Google" id="ProtNLM"/>
    </source>
</evidence>
<evidence type="ECO:0000313" key="2">
    <source>
        <dbReference type="EMBL" id="MBB4963765.1"/>
    </source>
</evidence>
<keyword evidence="1" id="KW-0472">Membrane</keyword>
<dbReference type="InterPro" id="IPR021737">
    <property type="entry name" value="Phage_phiKZ_Orf197"/>
</dbReference>
<proteinExistence type="predicted"/>
<keyword evidence="3" id="KW-1185">Reference proteome</keyword>
<feature type="transmembrane region" description="Helical" evidence="1">
    <location>
        <begin position="49"/>
        <end position="66"/>
    </location>
</feature>
<feature type="transmembrane region" description="Helical" evidence="1">
    <location>
        <begin position="72"/>
        <end position="91"/>
    </location>
</feature>
<dbReference type="AlphaFoldDB" id="A0A7W7T1S6"/>
<gene>
    <name evidence="2" type="ORF">F4559_001124</name>
</gene>
<dbReference type="EMBL" id="JACHJS010000001">
    <property type="protein sequence ID" value="MBB4963765.1"/>
    <property type="molecule type" value="Genomic_DNA"/>
</dbReference>
<protein>
    <recommendedName>
        <fullName evidence="4">DUF3307 domain-containing protein</fullName>
    </recommendedName>
</protein>
<dbReference type="RefSeq" id="WP_184666511.1">
    <property type="nucleotide sequence ID" value="NZ_BAABAI010000034.1"/>
</dbReference>
<keyword evidence="1" id="KW-0812">Transmembrane</keyword>
<dbReference type="Proteomes" id="UP000542674">
    <property type="component" value="Unassembled WGS sequence"/>
</dbReference>
<reference evidence="2 3" key="1">
    <citation type="submission" date="2020-08" db="EMBL/GenBank/DDBJ databases">
        <title>Sequencing the genomes of 1000 actinobacteria strains.</title>
        <authorList>
            <person name="Klenk H.-P."/>
        </authorList>
    </citation>
    <scope>NUCLEOTIDE SEQUENCE [LARGE SCALE GENOMIC DNA]</scope>
    <source>
        <strain evidence="2 3">DSM 45084</strain>
    </source>
</reference>
<keyword evidence="1" id="KW-1133">Transmembrane helix</keyword>
<evidence type="ECO:0000313" key="3">
    <source>
        <dbReference type="Proteomes" id="UP000542674"/>
    </source>
</evidence>